<gene>
    <name evidence="1" type="ORF">SAMN04488121_11197</name>
</gene>
<dbReference type="STRING" id="104663.SAMN04488121_11197"/>
<evidence type="ECO:0000313" key="1">
    <source>
        <dbReference type="EMBL" id="SDH34486.1"/>
    </source>
</evidence>
<evidence type="ECO:0000313" key="2">
    <source>
        <dbReference type="Proteomes" id="UP000199045"/>
    </source>
</evidence>
<protein>
    <submittedName>
        <fullName evidence="1">Uncharacterized protein</fullName>
    </submittedName>
</protein>
<accession>A0A1G8BMQ4</accession>
<dbReference type="Proteomes" id="UP000199045">
    <property type="component" value="Unassembled WGS sequence"/>
</dbReference>
<proteinExistence type="predicted"/>
<organism evidence="1 2">
    <name type="scientific">Chitinophaga filiformis</name>
    <name type="common">Myxococcus filiformis</name>
    <name type="synonym">Flexibacter filiformis</name>
    <dbReference type="NCBI Taxonomy" id="104663"/>
    <lineage>
        <taxon>Bacteria</taxon>
        <taxon>Pseudomonadati</taxon>
        <taxon>Bacteroidota</taxon>
        <taxon>Chitinophagia</taxon>
        <taxon>Chitinophagales</taxon>
        <taxon>Chitinophagaceae</taxon>
        <taxon>Chitinophaga</taxon>
    </lineage>
</organism>
<dbReference type="EMBL" id="FNBN01000011">
    <property type="protein sequence ID" value="SDH34486.1"/>
    <property type="molecule type" value="Genomic_DNA"/>
</dbReference>
<dbReference type="AlphaFoldDB" id="A0A1G8BMQ4"/>
<name>A0A1G8BMQ4_CHIFI</name>
<sequence length="45" mass="5302">MDNISKLGAPLTREFWSNIVIYVGNYVDLYIINEHHGKYSMQTNR</sequence>
<reference evidence="1 2" key="1">
    <citation type="submission" date="2016-10" db="EMBL/GenBank/DDBJ databases">
        <authorList>
            <person name="de Groot N.N."/>
        </authorList>
    </citation>
    <scope>NUCLEOTIDE SEQUENCE [LARGE SCALE GENOMIC DNA]</scope>
    <source>
        <strain evidence="1 2">DSM 527</strain>
    </source>
</reference>